<gene>
    <name evidence="2" type="ORF">H8E23_10620</name>
</gene>
<evidence type="ECO:0000256" key="1">
    <source>
        <dbReference type="SAM" id="Phobius"/>
    </source>
</evidence>
<dbReference type="EMBL" id="JACNJH010000155">
    <property type="protein sequence ID" value="MBC8361840.1"/>
    <property type="molecule type" value="Genomic_DNA"/>
</dbReference>
<keyword evidence="1" id="KW-0812">Transmembrane</keyword>
<proteinExistence type="predicted"/>
<dbReference type="AlphaFoldDB" id="A0A8J6NSU0"/>
<reference evidence="2 3" key="1">
    <citation type="submission" date="2020-08" db="EMBL/GenBank/DDBJ databases">
        <title>Bridging the membrane lipid divide: bacteria of the FCB group superphylum have the potential to synthesize archaeal ether lipids.</title>
        <authorList>
            <person name="Villanueva L."/>
            <person name="Von Meijenfeldt F.A.B."/>
            <person name="Westbye A.B."/>
            <person name="Yadav S."/>
            <person name="Hopmans E.C."/>
            <person name="Dutilh B.E."/>
            <person name="Sinninghe Damste J.S."/>
        </authorList>
    </citation>
    <scope>NUCLEOTIDE SEQUENCE [LARGE SCALE GENOMIC DNA]</scope>
    <source>
        <strain evidence="2">NIOZ-UU30</strain>
    </source>
</reference>
<comment type="caution">
    <text evidence="2">The sequence shown here is derived from an EMBL/GenBank/DDBJ whole genome shotgun (WGS) entry which is preliminary data.</text>
</comment>
<organism evidence="2 3">
    <name type="scientific">Candidatus Desulfatibia profunda</name>
    <dbReference type="NCBI Taxonomy" id="2841695"/>
    <lineage>
        <taxon>Bacteria</taxon>
        <taxon>Pseudomonadati</taxon>
        <taxon>Thermodesulfobacteriota</taxon>
        <taxon>Desulfobacteria</taxon>
        <taxon>Desulfobacterales</taxon>
        <taxon>Desulfobacterales incertae sedis</taxon>
        <taxon>Candidatus Desulfatibia</taxon>
    </lineage>
</organism>
<keyword evidence="1" id="KW-0472">Membrane</keyword>
<dbReference type="Proteomes" id="UP000603434">
    <property type="component" value="Unassembled WGS sequence"/>
</dbReference>
<protein>
    <recommendedName>
        <fullName evidence="4">SHOCT domain-containing protein</fullName>
    </recommendedName>
</protein>
<name>A0A8J6NSU0_9BACT</name>
<evidence type="ECO:0000313" key="3">
    <source>
        <dbReference type="Proteomes" id="UP000603434"/>
    </source>
</evidence>
<feature type="transmembrane region" description="Helical" evidence="1">
    <location>
        <begin position="46"/>
        <end position="66"/>
    </location>
</feature>
<keyword evidence="1" id="KW-1133">Transmembrane helix</keyword>
<sequence>MKFNKINENDRHFKSVLLAHFILVLHVLLITALIFLVIFFRGLINYMLWTFLGGSAAILASGYHFYKRMKREGKTLREMLRSPGLSGTTIEVSFLGGLASFKIGRAENPPLLMSNSAGQRLQQLEDPKTVRIRELTELVRLLETNMITLDEYNKVKQQIFKS</sequence>
<evidence type="ECO:0000313" key="2">
    <source>
        <dbReference type="EMBL" id="MBC8361840.1"/>
    </source>
</evidence>
<accession>A0A8J6NSU0</accession>
<feature type="transmembrane region" description="Helical" evidence="1">
    <location>
        <begin position="21"/>
        <end position="40"/>
    </location>
</feature>
<evidence type="ECO:0008006" key="4">
    <source>
        <dbReference type="Google" id="ProtNLM"/>
    </source>
</evidence>